<reference evidence="1 2" key="1">
    <citation type="submission" date="2023-03" db="EMBL/GenBank/DDBJ databases">
        <title>Draft genome sequence of Streptomyces sp. K1PA1 isolated from peat swamp forest in Thailand.</title>
        <authorList>
            <person name="Klaysubun C."/>
            <person name="Duangmal K."/>
        </authorList>
    </citation>
    <scope>NUCLEOTIDE SEQUENCE [LARGE SCALE GENOMIC DNA]</scope>
    <source>
        <strain evidence="1 2">K1PA1</strain>
    </source>
</reference>
<sequence>MYAPSAPPPPSPHPERRSRLYIAPYEGEFACDVTVLFDANGRVCFADERPEDRDVDGVLWERWEGTQTGELDWAAHFPARQCEVMEGRPLCGVCKGDPDRDERGTLWLLHAGDHPVLRPLPRSITTATPAICIPCARRAMRACQELRRGSVALRVREAPVIGVRGTLYSPTAPPLPDQVVRFEDDALRRLVARQLMRELIDAEIDDTTLMASASGPAVAAGTASAACGREAGRG</sequence>
<proteinExistence type="predicted"/>
<protein>
    <submittedName>
        <fullName evidence="1">Uncharacterized protein</fullName>
    </submittedName>
</protein>
<keyword evidence="2" id="KW-1185">Reference proteome</keyword>
<dbReference type="Proteomes" id="UP001221150">
    <property type="component" value="Unassembled WGS sequence"/>
</dbReference>
<organism evidence="1 2">
    <name type="scientific">Streptomyces tropicalis</name>
    <dbReference type="NCBI Taxonomy" id="3034234"/>
    <lineage>
        <taxon>Bacteria</taxon>
        <taxon>Bacillati</taxon>
        <taxon>Actinomycetota</taxon>
        <taxon>Actinomycetes</taxon>
        <taxon>Kitasatosporales</taxon>
        <taxon>Streptomycetaceae</taxon>
        <taxon>Streptomyces</taxon>
    </lineage>
</organism>
<name>A0ABT6AF46_9ACTN</name>
<dbReference type="RefSeq" id="WP_276112807.1">
    <property type="nucleotide sequence ID" value="NZ_JARJBB010000059.1"/>
</dbReference>
<evidence type="ECO:0000313" key="1">
    <source>
        <dbReference type="EMBL" id="MDF3303274.1"/>
    </source>
</evidence>
<accession>A0ABT6AF46</accession>
<comment type="caution">
    <text evidence="1">The sequence shown here is derived from an EMBL/GenBank/DDBJ whole genome shotgun (WGS) entry which is preliminary data.</text>
</comment>
<evidence type="ECO:0000313" key="2">
    <source>
        <dbReference type="Proteomes" id="UP001221150"/>
    </source>
</evidence>
<gene>
    <name evidence="1" type="ORF">P3H78_32650</name>
</gene>
<dbReference type="EMBL" id="JARJBB010000059">
    <property type="protein sequence ID" value="MDF3303274.1"/>
    <property type="molecule type" value="Genomic_DNA"/>
</dbReference>